<protein>
    <submittedName>
        <fullName evidence="1">Uncharacterized protein</fullName>
    </submittedName>
</protein>
<dbReference type="AlphaFoldDB" id="F9FVH7"/>
<proteinExistence type="predicted"/>
<sequence length="37" mass="4187">MDSVLPRDLTRARRDTASSPLRLLTDYGLVHTYPCPV</sequence>
<reference evidence="1" key="1">
    <citation type="journal article" date="2012" name="Mol. Plant Microbe Interact.">
        <title>A highly conserved effector in Fusarium oxysporum is required for full virulence on Arabidopsis.</title>
        <authorList>
            <person name="Thatcher L.F."/>
            <person name="Gardiner D.M."/>
            <person name="Kazan K."/>
            <person name="Manners J."/>
        </authorList>
    </citation>
    <scope>NUCLEOTIDE SEQUENCE [LARGE SCALE GENOMIC DNA]</scope>
    <source>
        <strain evidence="1">Fo5176</strain>
    </source>
</reference>
<organism evidence="1">
    <name type="scientific">Fusarium oxysporum (strain Fo5176)</name>
    <name type="common">Fusarium vascular wilt</name>
    <dbReference type="NCBI Taxonomy" id="660025"/>
    <lineage>
        <taxon>Eukaryota</taxon>
        <taxon>Fungi</taxon>
        <taxon>Dikarya</taxon>
        <taxon>Ascomycota</taxon>
        <taxon>Pezizomycotina</taxon>
        <taxon>Sordariomycetes</taxon>
        <taxon>Hypocreomycetidae</taxon>
        <taxon>Hypocreales</taxon>
        <taxon>Nectriaceae</taxon>
        <taxon>Fusarium</taxon>
        <taxon>Fusarium oxysporum species complex</taxon>
    </lineage>
</organism>
<comment type="caution">
    <text evidence="1">The sequence shown here is derived from an EMBL/GenBank/DDBJ whole genome shotgun (WGS) entry which is preliminary data.</text>
</comment>
<name>F9FVH7_FUSOF</name>
<evidence type="ECO:0000313" key="1">
    <source>
        <dbReference type="EMBL" id="EGU79069.1"/>
    </source>
</evidence>
<accession>F9FVH7</accession>
<gene>
    <name evidence="1" type="ORF">FOXB_10408</name>
</gene>
<dbReference type="EMBL" id="AFQF01002716">
    <property type="protein sequence ID" value="EGU79069.1"/>
    <property type="molecule type" value="Genomic_DNA"/>
</dbReference>